<dbReference type="SUPFAM" id="SSF57938">
    <property type="entry name" value="DnaJ/Hsp40 cysteine-rich domain"/>
    <property type="match status" value="1"/>
</dbReference>
<organism evidence="2 3">
    <name type="scientific">Cyanidium caldarium</name>
    <name type="common">Red alga</name>
    <dbReference type="NCBI Taxonomy" id="2771"/>
    <lineage>
        <taxon>Eukaryota</taxon>
        <taxon>Rhodophyta</taxon>
        <taxon>Bangiophyceae</taxon>
        <taxon>Cyanidiales</taxon>
        <taxon>Cyanidiaceae</taxon>
        <taxon>Cyanidium</taxon>
    </lineage>
</organism>
<protein>
    <submittedName>
        <fullName evidence="2">Uncharacterized protein</fullName>
    </submittedName>
</protein>
<evidence type="ECO:0000313" key="2">
    <source>
        <dbReference type="EMBL" id="KAK4536973.1"/>
    </source>
</evidence>
<keyword evidence="3" id="KW-1185">Reference proteome</keyword>
<dbReference type="AlphaFoldDB" id="A0AAV9IYU3"/>
<gene>
    <name evidence="2" type="ORF">CDCA_CDCA10G2998</name>
</gene>
<evidence type="ECO:0000256" key="1">
    <source>
        <dbReference type="SAM" id="MobiDB-lite"/>
    </source>
</evidence>
<feature type="region of interest" description="Disordered" evidence="1">
    <location>
        <begin position="182"/>
        <end position="210"/>
    </location>
</feature>
<dbReference type="PANTHER" id="PTHR15852:SF54">
    <property type="entry name" value="PROTEIN SSUH2 HOMOLOG"/>
    <property type="match status" value="1"/>
</dbReference>
<comment type="caution">
    <text evidence="2">The sequence shown here is derived from an EMBL/GenBank/DDBJ whole genome shotgun (WGS) entry which is preliminary data.</text>
</comment>
<accession>A0AAV9IYU3</accession>
<dbReference type="Proteomes" id="UP001301350">
    <property type="component" value="Unassembled WGS sequence"/>
</dbReference>
<sequence length="210" mass="23173">MARARLVSRRLPSYTVATAVPFQGEHWRVSAVRRAFPVFGDRWAPKWVRGVLEPLCWKKEVGVVLGVAALTVGAYRLHEYVEDRRLGDKRRCPDCHGRGSVKCFQCGGAKILHVKGERVPHACRRCSARGVLKCTRCNGAGLVPRADDSGSDAWKIPDSFRQGTAAAVVERLQRHLGVSGCDGRVQIDDPPGRQRQRRQRTAGSARAVGP</sequence>
<dbReference type="PANTHER" id="PTHR15852">
    <property type="entry name" value="PLASTID TRANSCRIPTIONALLY ACTIVE PROTEIN"/>
    <property type="match status" value="1"/>
</dbReference>
<dbReference type="EMBL" id="JANCYW010000010">
    <property type="protein sequence ID" value="KAK4536973.1"/>
    <property type="molecule type" value="Genomic_DNA"/>
</dbReference>
<dbReference type="InterPro" id="IPR036410">
    <property type="entry name" value="HSP_DnaJ_Cys-rich_dom_sf"/>
</dbReference>
<proteinExistence type="predicted"/>
<reference evidence="2 3" key="1">
    <citation type="submission" date="2022-07" db="EMBL/GenBank/DDBJ databases">
        <title>Genome-wide signatures of adaptation to extreme environments.</title>
        <authorList>
            <person name="Cho C.H."/>
            <person name="Yoon H.S."/>
        </authorList>
    </citation>
    <scope>NUCLEOTIDE SEQUENCE [LARGE SCALE GENOMIC DNA]</scope>
    <source>
        <strain evidence="2 3">DBV 063 E5</strain>
    </source>
</reference>
<name>A0AAV9IYU3_CYACA</name>
<evidence type="ECO:0000313" key="3">
    <source>
        <dbReference type="Proteomes" id="UP001301350"/>
    </source>
</evidence>